<keyword evidence="4" id="KW-0175">Coiled coil</keyword>
<evidence type="ECO:0000256" key="6">
    <source>
        <dbReference type="SAM" id="Phobius"/>
    </source>
</evidence>
<dbReference type="Gene3D" id="1.20.120.30">
    <property type="entry name" value="Aspartate receptor, ligand-binding domain"/>
    <property type="match status" value="2"/>
</dbReference>
<organism evidence="8 9">
    <name type="scientific">Candidatus Desulfobia pelagia</name>
    <dbReference type="NCBI Taxonomy" id="2841692"/>
    <lineage>
        <taxon>Bacteria</taxon>
        <taxon>Pseudomonadati</taxon>
        <taxon>Thermodesulfobacteriota</taxon>
        <taxon>Desulfobulbia</taxon>
        <taxon>Desulfobulbales</taxon>
        <taxon>Desulfobulbaceae</taxon>
        <taxon>Candidatus Desulfobia</taxon>
    </lineage>
</organism>
<keyword evidence="3" id="KW-0807">Transducer</keyword>
<feature type="region of interest" description="Disordered" evidence="5">
    <location>
        <begin position="606"/>
        <end position="665"/>
    </location>
</feature>
<dbReference type="Proteomes" id="UP000614424">
    <property type="component" value="Unassembled WGS sequence"/>
</dbReference>
<dbReference type="GO" id="GO:0004888">
    <property type="term" value="F:transmembrane signaling receptor activity"/>
    <property type="evidence" value="ECO:0007669"/>
    <property type="project" value="TreeGrafter"/>
</dbReference>
<feature type="transmembrane region" description="Helical" evidence="6">
    <location>
        <begin position="12"/>
        <end position="32"/>
    </location>
</feature>
<dbReference type="EMBL" id="JACNJZ010000023">
    <property type="protein sequence ID" value="MBC8316327.1"/>
    <property type="molecule type" value="Genomic_DNA"/>
</dbReference>
<keyword evidence="6" id="KW-0812">Transmembrane</keyword>
<dbReference type="AlphaFoldDB" id="A0A8J6TEP7"/>
<evidence type="ECO:0000256" key="5">
    <source>
        <dbReference type="SAM" id="MobiDB-lite"/>
    </source>
</evidence>
<feature type="compositionally biased region" description="Polar residues" evidence="5">
    <location>
        <begin position="385"/>
        <end position="404"/>
    </location>
</feature>
<comment type="similarity">
    <text evidence="2">Belongs to the methyl-accepting chemotaxis (MCP) protein family.</text>
</comment>
<protein>
    <submittedName>
        <fullName evidence="8">CZB domain-containing protein</fullName>
    </submittedName>
</protein>
<keyword evidence="6" id="KW-0472">Membrane</keyword>
<evidence type="ECO:0000256" key="1">
    <source>
        <dbReference type="ARBA" id="ARBA00022500"/>
    </source>
</evidence>
<dbReference type="PANTHER" id="PTHR43531">
    <property type="entry name" value="PROTEIN ICFG"/>
    <property type="match status" value="1"/>
</dbReference>
<dbReference type="SMART" id="SM00283">
    <property type="entry name" value="MA"/>
    <property type="match status" value="1"/>
</dbReference>
<feature type="transmembrane region" description="Helical" evidence="6">
    <location>
        <begin position="319"/>
        <end position="342"/>
    </location>
</feature>
<evidence type="ECO:0000313" key="8">
    <source>
        <dbReference type="EMBL" id="MBC8316327.1"/>
    </source>
</evidence>
<evidence type="ECO:0000256" key="3">
    <source>
        <dbReference type="PROSITE-ProRule" id="PRU00284"/>
    </source>
</evidence>
<name>A0A8J6TEP7_9BACT</name>
<feature type="coiled-coil region" evidence="4">
    <location>
        <begin position="252"/>
        <end position="279"/>
    </location>
</feature>
<sequence length="665" mass="71316">MGWKNLTIGKKIITGYFIILTLLVVVGVLNYLGVGTLVKNAGEVIDGNKLTSMLVQREVDHLKWAGKVNSLLTDDSITTLDVQTDDHKCGMGKWLYGPERKEAEKLIPSLAPILKSMEEPHRKLHESAITIGDTFEQGDVTLPIKLTEIEAAHLAWANRAYEAVINKNTTVEKFQTDPTKCMLGKFINSSQGKNAYARGDAEFKDTWNSIHPSHEATHNAGKNLQELLASEQFNEAAQALQTFIMPNLAITISKLRELREEAQHELHGMEQAKEIYANQTIPALHGVQDILAKAINEVRSNIMTDEVMLSNATATKMKVAIVGGITLLIGIILATLTARGIISLLSGVVKEMAASSSQVSGASGQIAESSQSLAEGASEQAATLEETSSALEEMSSLTRQNADNAKQADSIMGEAKESMETADSSMKKLTQSMTDISVASEQTQKIVKTIDEIAFQTNLLALNAAVEAARAGEAGAGFAVVADEVRSLAMRAAASARDTSSLIDATVDKVKNGSELVNETSEMFYIAARSSERVSTLITEIATASTEQATGIGEINKAVTEIDKVVQANAAAAEQTASASEELTAQAAGMNDIVQELEQMVGVQNNAKKGPSKKKKPFHAAPQSSSGMKTVPKQLPPASPSKTEPKKSSAAEEIIPFDDDDFQDF</sequence>
<evidence type="ECO:0000259" key="7">
    <source>
        <dbReference type="PROSITE" id="PS50111"/>
    </source>
</evidence>
<dbReference type="PROSITE" id="PS50111">
    <property type="entry name" value="CHEMOTAXIS_TRANSDUC_2"/>
    <property type="match status" value="1"/>
</dbReference>
<dbReference type="GO" id="GO:0007165">
    <property type="term" value="P:signal transduction"/>
    <property type="evidence" value="ECO:0007669"/>
    <property type="project" value="UniProtKB-KW"/>
</dbReference>
<accession>A0A8J6TEP7</accession>
<keyword evidence="6" id="KW-1133">Transmembrane helix</keyword>
<dbReference type="PANTHER" id="PTHR43531:SF11">
    <property type="entry name" value="METHYL-ACCEPTING CHEMOTAXIS PROTEIN 3"/>
    <property type="match status" value="1"/>
</dbReference>
<feature type="region of interest" description="Disordered" evidence="5">
    <location>
        <begin position="370"/>
        <end position="407"/>
    </location>
</feature>
<feature type="domain" description="Methyl-accepting transducer" evidence="7">
    <location>
        <begin position="355"/>
        <end position="584"/>
    </location>
</feature>
<dbReference type="InterPro" id="IPR004089">
    <property type="entry name" value="MCPsignal_dom"/>
</dbReference>
<dbReference type="Pfam" id="PF13682">
    <property type="entry name" value="CZB"/>
    <property type="match status" value="2"/>
</dbReference>
<feature type="compositionally biased region" description="Acidic residues" evidence="5">
    <location>
        <begin position="655"/>
        <end position="665"/>
    </location>
</feature>
<dbReference type="Gene3D" id="1.10.287.950">
    <property type="entry name" value="Methyl-accepting chemotaxis protein"/>
    <property type="match status" value="1"/>
</dbReference>
<keyword evidence="1" id="KW-0145">Chemotaxis</keyword>
<dbReference type="GO" id="GO:0006935">
    <property type="term" value="P:chemotaxis"/>
    <property type="evidence" value="ECO:0007669"/>
    <property type="project" value="UniProtKB-KW"/>
</dbReference>
<dbReference type="InterPro" id="IPR051310">
    <property type="entry name" value="MCP_chemotaxis"/>
</dbReference>
<gene>
    <name evidence="8" type="ORF">H8E41_00350</name>
</gene>
<evidence type="ECO:0000313" key="9">
    <source>
        <dbReference type="Proteomes" id="UP000614424"/>
    </source>
</evidence>
<dbReference type="SUPFAM" id="SSF58104">
    <property type="entry name" value="Methyl-accepting chemotaxis protein (MCP) signaling domain"/>
    <property type="match status" value="1"/>
</dbReference>
<evidence type="ECO:0000256" key="4">
    <source>
        <dbReference type="SAM" id="Coils"/>
    </source>
</evidence>
<proteinExistence type="inferred from homology"/>
<dbReference type="GO" id="GO:0005886">
    <property type="term" value="C:plasma membrane"/>
    <property type="evidence" value="ECO:0007669"/>
    <property type="project" value="TreeGrafter"/>
</dbReference>
<dbReference type="InterPro" id="IPR025991">
    <property type="entry name" value="Chemoreceptor_zinc-bind_dom"/>
</dbReference>
<comment type="caution">
    <text evidence="8">The sequence shown here is derived from an EMBL/GenBank/DDBJ whole genome shotgun (WGS) entry which is preliminary data.</text>
</comment>
<evidence type="ECO:0000256" key="2">
    <source>
        <dbReference type="ARBA" id="ARBA00029447"/>
    </source>
</evidence>
<dbReference type="Pfam" id="PF00015">
    <property type="entry name" value="MCPsignal"/>
    <property type="match status" value="1"/>
</dbReference>
<reference evidence="8 9" key="1">
    <citation type="submission" date="2020-08" db="EMBL/GenBank/DDBJ databases">
        <title>Bridging the membrane lipid divide: bacteria of the FCB group superphylum have the potential to synthesize archaeal ether lipids.</title>
        <authorList>
            <person name="Villanueva L."/>
            <person name="Von Meijenfeldt F.A.B."/>
            <person name="Westbye A.B."/>
            <person name="Yadav S."/>
            <person name="Hopmans E.C."/>
            <person name="Dutilh B.E."/>
            <person name="Sinninghe Damste J.S."/>
        </authorList>
    </citation>
    <scope>NUCLEOTIDE SEQUENCE [LARGE SCALE GENOMIC DNA]</scope>
    <source>
        <strain evidence="8">NIOZ-UU47</strain>
    </source>
</reference>